<dbReference type="Gene3D" id="2.60.120.430">
    <property type="entry name" value="Galactose-binding lectin"/>
    <property type="match status" value="2"/>
</dbReference>
<dbReference type="PROSITE" id="PS00107">
    <property type="entry name" value="PROTEIN_KINASE_ATP"/>
    <property type="match status" value="1"/>
</dbReference>
<dbReference type="InterPro" id="IPR011009">
    <property type="entry name" value="Kinase-like_dom_sf"/>
</dbReference>
<reference evidence="22" key="1">
    <citation type="submission" date="2022-07" db="EMBL/GenBank/DDBJ databases">
        <authorList>
            <person name="Macas J."/>
            <person name="Novak P."/>
            <person name="Neumann P."/>
        </authorList>
    </citation>
    <scope>NUCLEOTIDE SEQUENCE</scope>
</reference>
<dbReference type="PROSITE" id="PS00108">
    <property type="entry name" value="PROTEIN_KINASE_ST"/>
    <property type="match status" value="1"/>
</dbReference>
<evidence type="ECO:0000256" key="14">
    <source>
        <dbReference type="ARBA" id="ARBA00023279"/>
    </source>
</evidence>
<dbReference type="CDD" id="cd14066">
    <property type="entry name" value="STKc_IRAK"/>
    <property type="match status" value="1"/>
</dbReference>
<evidence type="ECO:0000256" key="20">
    <source>
        <dbReference type="SAM" id="SignalP"/>
    </source>
</evidence>
<sequence length="863" mass="95557">MNIIIHFLCLGIVVSCIITNVHAINGSQGDTYSFVLGCGAKSNASDPDGRIWIPDTNFLRSSSPNDTMTAIAEYQDPSLSSTVPYMTARILKVESTYSFPISPDSRHWIRLHFYPSSYQNFNCSNSFFSVKIGRFTLLSNFSASITAQALTQAYIIREFTFPPLGFSVLNLTFTPSTDYNGSFAFVNGIELIPMPDIFKSASRVGLLQDSVDTTSFWMQSMYRLNVGGQFISSSQDSGLTRTWYDDSPYLFGAAFGVTSKANKSVRIEYSSDYPNYIAPLDVYESSRSMGPSADVNIHYNLTWVFRIDGNFSYLVRMHFCEYQLSKPNQRVFYIYINNQTAVAGADVIGWGGGQGVPIHKDFVIYAKDRDEGDDEDYELWVALHPNGDSKPQFFDAILNGLEIFKLNDSRATLAGPNPVPPPPVPDPNSPKSRSFTNSDTSQRGIIVGSVLGVAMGFGAVLCFVALQRRETTDSGRGESSRRGWLPVYGSSRSTETTTISAKSSCSSRISNLSGLTRHFSLVEIKAATNDFSDSLVIGVGGFGKVYKGEIDGGSTKVAIKRSNPSSQQGIHEFQTEIDLLSKLRHRHLVSLIGACGECDEMILVYDYMANGTLREHLYKHNNPPLSWKQRLEICIGAARGLHYLHTGARYTIIHRDVKTTNILLDDRWVAKVSDFGLSKTGPALNQTHVSTMVKGSFGYLDPEYFRRQKLTDKSDVYSFGVVLFEVLCARAALDTGLPKEQVSLAEWALQCHQWGKIDSLVDPHIRGEITPECLKNFVGTALNCLSDQGIHRPTIGAVLWNLELSLQLQTNPDCPKVLAEQKANDAYVMHAGLLSIEEENRGGNDEDESQDAIFSQIVNPQGR</sequence>
<dbReference type="GO" id="GO:0004674">
    <property type="term" value="F:protein serine/threonine kinase activity"/>
    <property type="evidence" value="ECO:0007669"/>
    <property type="project" value="UniProtKB-KW"/>
</dbReference>
<feature type="compositionally biased region" description="Polar residues" evidence="18">
    <location>
        <begin position="852"/>
        <end position="863"/>
    </location>
</feature>
<comment type="catalytic activity">
    <reaction evidence="15">
        <text>L-threonyl-[protein] + ATP = O-phospho-L-threonyl-[protein] + ADP + H(+)</text>
        <dbReference type="Rhea" id="RHEA:46608"/>
        <dbReference type="Rhea" id="RHEA-COMP:11060"/>
        <dbReference type="Rhea" id="RHEA-COMP:11605"/>
        <dbReference type="ChEBI" id="CHEBI:15378"/>
        <dbReference type="ChEBI" id="CHEBI:30013"/>
        <dbReference type="ChEBI" id="CHEBI:30616"/>
        <dbReference type="ChEBI" id="CHEBI:61977"/>
        <dbReference type="ChEBI" id="CHEBI:456216"/>
        <dbReference type="EC" id="2.7.11.1"/>
    </reaction>
</comment>
<evidence type="ECO:0000256" key="15">
    <source>
        <dbReference type="ARBA" id="ARBA00047899"/>
    </source>
</evidence>
<gene>
    <name evidence="22" type="ORF">CEURO_LOCUS770</name>
</gene>
<dbReference type="InterPro" id="IPR024788">
    <property type="entry name" value="Malectin-like_Carb-bd_dom"/>
</dbReference>
<evidence type="ECO:0000256" key="17">
    <source>
        <dbReference type="PROSITE-ProRule" id="PRU10141"/>
    </source>
</evidence>
<evidence type="ECO:0000256" key="13">
    <source>
        <dbReference type="ARBA" id="ARBA00023180"/>
    </source>
</evidence>
<evidence type="ECO:0000256" key="16">
    <source>
        <dbReference type="ARBA" id="ARBA00048679"/>
    </source>
</evidence>
<dbReference type="FunFam" id="3.30.200.20:FF:000039">
    <property type="entry name" value="receptor-like protein kinase FERONIA"/>
    <property type="match status" value="1"/>
</dbReference>
<evidence type="ECO:0000256" key="12">
    <source>
        <dbReference type="ARBA" id="ARBA00023136"/>
    </source>
</evidence>
<dbReference type="PANTHER" id="PTHR34590">
    <property type="entry name" value="OS03G0124300 PROTEIN-RELATED"/>
    <property type="match status" value="1"/>
</dbReference>
<dbReference type="GO" id="GO:0005886">
    <property type="term" value="C:plasma membrane"/>
    <property type="evidence" value="ECO:0007669"/>
    <property type="project" value="UniProtKB-SubCell"/>
</dbReference>
<feature type="domain" description="Protein kinase" evidence="21">
    <location>
        <begin position="531"/>
        <end position="804"/>
    </location>
</feature>
<keyword evidence="12 19" id="KW-0472">Membrane</keyword>
<dbReference type="InterPro" id="IPR000719">
    <property type="entry name" value="Prot_kinase_dom"/>
</dbReference>
<dbReference type="OrthoDB" id="1903759at2759"/>
<dbReference type="EMBL" id="CAMAPE010000002">
    <property type="protein sequence ID" value="CAH9055144.1"/>
    <property type="molecule type" value="Genomic_DNA"/>
</dbReference>
<dbReference type="InterPro" id="IPR001245">
    <property type="entry name" value="Ser-Thr/Tyr_kinase_cat_dom"/>
</dbReference>
<keyword evidence="7 20" id="KW-0732">Signal</keyword>
<keyword evidence="14" id="KW-0278">Fertilization</keyword>
<feature type="transmembrane region" description="Helical" evidence="19">
    <location>
        <begin position="445"/>
        <end position="466"/>
    </location>
</feature>
<dbReference type="AlphaFoldDB" id="A0A9P0YH88"/>
<dbReference type="FunFam" id="1.10.510.10:FF:000058">
    <property type="entry name" value="Receptor-like protein kinase FERONIA"/>
    <property type="match status" value="1"/>
</dbReference>
<feature type="signal peptide" evidence="20">
    <location>
        <begin position="1"/>
        <end position="23"/>
    </location>
</feature>
<name>A0A9P0YH88_CUSEU</name>
<dbReference type="Pfam" id="PF07714">
    <property type="entry name" value="PK_Tyr_Ser-Thr"/>
    <property type="match status" value="1"/>
</dbReference>
<keyword evidence="3" id="KW-1003">Cell membrane</keyword>
<organism evidence="22 23">
    <name type="scientific">Cuscuta europaea</name>
    <name type="common">European dodder</name>
    <dbReference type="NCBI Taxonomy" id="41803"/>
    <lineage>
        <taxon>Eukaryota</taxon>
        <taxon>Viridiplantae</taxon>
        <taxon>Streptophyta</taxon>
        <taxon>Embryophyta</taxon>
        <taxon>Tracheophyta</taxon>
        <taxon>Spermatophyta</taxon>
        <taxon>Magnoliopsida</taxon>
        <taxon>eudicotyledons</taxon>
        <taxon>Gunneridae</taxon>
        <taxon>Pentapetalae</taxon>
        <taxon>asterids</taxon>
        <taxon>lamiids</taxon>
        <taxon>Solanales</taxon>
        <taxon>Convolvulaceae</taxon>
        <taxon>Cuscuteae</taxon>
        <taxon>Cuscuta</taxon>
        <taxon>Cuscuta subgen. Cuscuta</taxon>
    </lineage>
</organism>
<dbReference type="Proteomes" id="UP001152484">
    <property type="component" value="Unassembled WGS sequence"/>
</dbReference>
<dbReference type="GO" id="GO:0004714">
    <property type="term" value="F:transmembrane receptor protein tyrosine kinase activity"/>
    <property type="evidence" value="ECO:0007669"/>
    <property type="project" value="InterPro"/>
</dbReference>
<proteinExistence type="predicted"/>
<evidence type="ECO:0000256" key="3">
    <source>
        <dbReference type="ARBA" id="ARBA00022475"/>
    </source>
</evidence>
<feature type="compositionally biased region" description="Pro residues" evidence="18">
    <location>
        <begin position="417"/>
        <end position="428"/>
    </location>
</feature>
<dbReference type="Gene3D" id="1.10.510.10">
    <property type="entry name" value="Transferase(Phosphotransferase) domain 1"/>
    <property type="match status" value="1"/>
</dbReference>
<feature type="binding site" evidence="17">
    <location>
        <position position="560"/>
    </location>
    <ligand>
        <name>ATP</name>
        <dbReference type="ChEBI" id="CHEBI:30616"/>
    </ligand>
</feature>
<evidence type="ECO:0000256" key="10">
    <source>
        <dbReference type="ARBA" id="ARBA00022840"/>
    </source>
</evidence>
<dbReference type="Gene3D" id="3.30.200.20">
    <property type="entry name" value="Phosphorylase Kinase, domain 1"/>
    <property type="match status" value="1"/>
</dbReference>
<dbReference type="InterPro" id="IPR008271">
    <property type="entry name" value="Ser/Thr_kinase_AS"/>
</dbReference>
<dbReference type="FunFam" id="2.60.120.430:FF:000007">
    <property type="entry name" value="FERONIA receptor-like kinase"/>
    <property type="match status" value="1"/>
</dbReference>
<keyword evidence="9" id="KW-0418">Kinase</keyword>
<evidence type="ECO:0000256" key="1">
    <source>
        <dbReference type="ARBA" id="ARBA00004251"/>
    </source>
</evidence>
<evidence type="ECO:0000256" key="18">
    <source>
        <dbReference type="SAM" id="MobiDB-lite"/>
    </source>
</evidence>
<dbReference type="InterPro" id="IPR017441">
    <property type="entry name" value="Protein_kinase_ATP_BS"/>
</dbReference>
<keyword evidence="6 19" id="KW-0812">Transmembrane</keyword>
<keyword evidence="11 19" id="KW-1133">Transmembrane helix</keyword>
<evidence type="ECO:0000256" key="8">
    <source>
        <dbReference type="ARBA" id="ARBA00022741"/>
    </source>
</evidence>
<evidence type="ECO:0000256" key="2">
    <source>
        <dbReference type="ARBA" id="ARBA00012513"/>
    </source>
</evidence>
<dbReference type="FunFam" id="2.60.120.430:FF:000003">
    <property type="entry name" value="FERONIA receptor-like kinase"/>
    <property type="match status" value="1"/>
</dbReference>
<keyword evidence="5" id="KW-0808">Transferase</keyword>
<evidence type="ECO:0000256" key="11">
    <source>
        <dbReference type="ARBA" id="ARBA00022989"/>
    </source>
</evidence>
<evidence type="ECO:0000256" key="19">
    <source>
        <dbReference type="SAM" id="Phobius"/>
    </source>
</evidence>
<keyword evidence="8 17" id="KW-0547">Nucleotide-binding</keyword>
<keyword evidence="4" id="KW-0723">Serine/threonine-protein kinase</keyword>
<comment type="subcellular location">
    <subcellularLocation>
        <location evidence="1">Cell membrane</location>
        <topology evidence="1">Single-pass type I membrane protein</topology>
    </subcellularLocation>
</comment>
<feature type="region of interest" description="Disordered" evidence="18">
    <location>
        <begin position="412"/>
        <end position="439"/>
    </location>
</feature>
<keyword evidence="10 17" id="KW-0067">ATP-binding</keyword>
<dbReference type="PANTHER" id="PTHR34590:SF5">
    <property type="entry name" value="OS04G0586500 PROTEIN"/>
    <property type="match status" value="1"/>
</dbReference>
<dbReference type="EC" id="2.7.11.1" evidence="2"/>
<evidence type="ECO:0000313" key="22">
    <source>
        <dbReference type="EMBL" id="CAH9055144.1"/>
    </source>
</evidence>
<dbReference type="PROSITE" id="PS50011">
    <property type="entry name" value="PROTEIN_KINASE_DOM"/>
    <property type="match status" value="1"/>
</dbReference>
<evidence type="ECO:0000256" key="9">
    <source>
        <dbReference type="ARBA" id="ARBA00022777"/>
    </source>
</evidence>
<dbReference type="GO" id="GO:0005524">
    <property type="term" value="F:ATP binding"/>
    <property type="evidence" value="ECO:0007669"/>
    <property type="project" value="UniProtKB-UniRule"/>
</dbReference>
<evidence type="ECO:0000256" key="6">
    <source>
        <dbReference type="ARBA" id="ARBA00022692"/>
    </source>
</evidence>
<protein>
    <recommendedName>
        <fullName evidence="2">non-specific serine/threonine protein kinase</fullName>
        <ecNumber evidence="2">2.7.11.1</ecNumber>
    </recommendedName>
</protein>
<evidence type="ECO:0000259" key="21">
    <source>
        <dbReference type="PROSITE" id="PS50011"/>
    </source>
</evidence>
<evidence type="ECO:0000313" key="23">
    <source>
        <dbReference type="Proteomes" id="UP001152484"/>
    </source>
</evidence>
<keyword evidence="23" id="KW-1185">Reference proteome</keyword>
<feature type="region of interest" description="Disordered" evidence="18">
    <location>
        <begin position="840"/>
        <end position="863"/>
    </location>
</feature>
<dbReference type="SMART" id="SM00220">
    <property type="entry name" value="S_TKc"/>
    <property type="match status" value="1"/>
</dbReference>
<feature type="chain" id="PRO_5040446542" description="non-specific serine/threonine protein kinase" evidence="20">
    <location>
        <begin position="24"/>
        <end position="863"/>
    </location>
</feature>
<evidence type="ECO:0000256" key="4">
    <source>
        <dbReference type="ARBA" id="ARBA00022527"/>
    </source>
</evidence>
<dbReference type="InterPro" id="IPR045272">
    <property type="entry name" value="ANXUR1/2-like"/>
</dbReference>
<comment type="caution">
    <text evidence="22">The sequence shown here is derived from an EMBL/GenBank/DDBJ whole genome shotgun (WGS) entry which is preliminary data.</text>
</comment>
<comment type="catalytic activity">
    <reaction evidence="16">
        <text>L-seryl-[protein] + ATP = O-phospho-L-seryl-[protein] + ADP + H(+)</text>
        <dbReference type="Rhea" id="RHEA:17989"/>
        <dbReference type="Rhea" id="RHEA-COMP:9863"/>
        <dbReference type="Rhea" id="RHEA-COMP:11604"/>
        <dbReference type="ChEBI" id="CHEBI:15378"/>
        <dbReference type="ChEBI" id="CHEBI:29999"/>
        <dbReference type="ChEBI" id="CHEBI:30616"/>
        <dbReference type="ChEBI" id="CHEBI:83421"/>
        <dbReference type="ChEBI" id="CHEBI:456216"/>
        <dbReference type="EC" id="2.7.11.1"/>
    </reaction>
</comment>
<evidence type="ECO:0000256" key="5">
    <source>
        <dbReference type="ARBA" id="ARBA00022679"/>
    </source>
</evidence>
<evidence type="ECO:0000256" key="7">
    <source>
        <dbReference type="ARBA" id="ARBA00022729"/>
    </source>
</evidence>
<dbReference type="Pfam" id="PF12819">
    <property type="entry name" value="Malectin_like"/>
    <property type="match status" value="1"/>
</dbReference>
<dbReference type="SUPFAM" id="SSF56112">
    <property type="entry name" value="Protein kinase-like (PK-like)"/>
    <property type="match status" value="1"/>
</dbReference>
<keyword evidence="13" id="KW-0325">Glycoprotein</keyword>
<accession>A0A9P0YH88</accession>